<comment type="caution">
    <text evidence="2">The sequence shown here is derived from an EMBL/GenBank/DDBJ whole genome shotgun (WGS) entry which is preliminary data.</text>
</comment>
<reference evidence="2 3" key="1">
    <citation type="submission" date="2018-09" db="EMBL/GenBank/DDBJ databases">
        <authorList>
            <person name="Le Fleche-Mateos A."/>
        </authorList>
    </citation>
    <scope>NUCLEOTIDE SEQUENCE [LARGE SCALE GENOMIC DNA]</scope>
    <source>
        <strain evidence="2 3">DSM 30078</strain>
    </source>
</reference>
<dbReference type="PROSITE" id="PS50883">
    <property type="entry name" value="EAL"/>
    <property type="match status" value="1"/>
</dbReference>
<protein>
    <submittedName>
        <fullName evidence="2">EAL domain-containing protein</fullName>
    </submittedName>
</protein>
<keyword evidence="3" id="KW-1185">Reference proteome</keyword>
<dbReference type="Gene3D" id="3.30.70.270">
    <property type="match status" value="1"/>
</dbReference>
<sequence>MKRVLNLNEKKRLSALQKLKIADSNPDEVLDLITRLTQQIFDIPVCLITLVDEHRQWFKSKTNMAISQTARDIAFCDHTIRSSSVMLVPDAEQDPRFCKNPLVTADEGMRFYAGAPLITREGFAVGSLCLIDHQPRDFSVQEIEMLSDLAAIVIDIIESRSSVGFVDIVTRLPNRQRLMEDIATLIKAPDHTPCLLILIDTLDTLYAYDIGRAIGIPKVENILKDVGSFLRTELKGNDKVYSLMLGRFAIIRPLDEQEAIFNQLEIAATKISQSITSDIPINVRLHAGYTVFSSTSECAETIMRQGMSSLHEAISHNRLVMPYQQESDVIQLRAFNLLNDLMATVASCDDFHLLYQPKIRLADKKFHGVEALIRWHHPTLGIISPSEFIPLAEKTPLITPLTNWVITQAVMQIAEWQKRGAQIQVSINLTANNLVEQDLVQRIHTALILHQVSPSMLEIECLETQTLMNNPHAVASLDALRHMGISIALDDFGSGYSNLNYLQKIPADILKLDQSLIQGISSDNKSKVIVKSMIDMAHALSYHVVAEGVEDNDTLRCLEELQCDSVQGFYFSRPLQHDQILEWSKPYI</sequence>
<dbReference type="PANTHER" id="PTHR33121">
    <property type="entry name" value="CYCLIC DI-GMP PHOSPHODIESTERASE PDEF"/>
    <property type="match status" value="1"/>
</dbReference>
<dbReference type="InterPro" id="IPR000160">
    <property type="entry name" value="GGDEF_dom"/>
</dbReference>
<dbReference type="InterPro" id="IPR003018">
    <property type="entry name" value="GAF"/>
</dbReference>
<evidence type="ECO:0000313" key="3">
    <source>
        <dbReference type="Proteomes" id="UP000284119"/>
    </source>
</evidence>
<dbReference type="InterPro" id="IPR050706">
    <property type="entry name" value="Cyclic-di-GMP_PDE-like"/>
</dbReference>
<dbReference type="InterPro" id="IPR029787">
    <property type="entry name" value="Nucleotide_cyclase"/>
</dbReference>
<dbReference type="InterPro" id="IPR001633">
    <property type="entry name" value="EAL_dom"/>
</dbReference>
<dbReference type="Pfam" id="PF01590">
    <property type="entry name" value="GAF"/>
    <property type="match status" value="1"/>
</dbReference>
<feature type="domain" description="EAL" evidence="1">
    <location>
        <begin position="334"/>
        <end position="588"/>
    </location>
</feature>
<dbReference type="SUPFAM" id="SSF55073">
    <property type="entry name" value="Nucleotide cyclase"/>
    <property type="match status" value="1"/>
</dbReference>
<dbReference type="SMART" id="SM00052">
    <property type="entry name" value="EAL"/>
    <property type="match status" value="1"/>
</dbReference>
<dbReference type="PANTHER" id="PTHR33121:SF19">
    <property type="entry name" value="CYCLIC DI-GMP PHOSPHODIESTERASE PA2567"/>
    <property type="match status" value="1"/>
</dbReference>
<dbReference type="Gene3D" id="3.20.20.450">
    <property type="entry name" value="EAL domain"/>
    <property type="match status" value="1"/>
</dbReference>
<dbReference type="Pfam" id="PF00563">
    <property type="entry name" value="EAL"/>
    <property type="match status" value="1"/>
</dbReference>
<dbReference type="SMART" id="SM00065">
    <property type="entry name" value="GAF"/>
    <property type="match status" value="1"/>
</dbReference>
<dbReference type="CDD" id="cd01948">
    <property type="entry name" value="EAL"/>
    <property type="match status" value="1"/>
</dbReference>
<dbReference type="Pfam" id="PF00990">
    <property type="entry name" value="GGDEF"/>
    <property type="match status" value="1"/>
</dbReference>
<proteinExistence type="predicted"/>
<dbReference type="SUPFAM" id="SSF55781">
    <property type="entry name" value="GAF domain-like"/>
    <property type="match status" value="1"/>
</dbReference>
<dbReference type="SUPFAM" id="SSF141868">
    <property type="entry name" value="EAL domain-like"/>
    <property type="match status" value="1"/>
</dbReference>
<dbReference type="Gene3D" id="3.30.450.40">
    <property type="match status" value="1"/>
</dbReference>
<name>A0ABX9P4H4_9GAMM</name>
<dbReference type="InterPro" id="IPR035919">
    <property type="entry name" value="EAL_sf"/>
</dbReference>
<organism evidence="2 3">
    <name type="scientific">Rahnella inusitata</name>
    <dbReference type="NCBI Taxonomy" id="58169"/>
    <lineage>
        <taxon>Bacteria</taxon>
        <taxon>Pseudomonadati</taxon>
        <taxon>Pseudomonadota</taxon>
        <taxon>Gammaproteobacteria</taxon>
        <taxon>Enterobacterales</taxon>
        <taxon>Yersiniaceae</taxon>
        <taxon>Rahnella</taxon>
    </lineage>
</organism>
<dbReference type="Proteomes" id="UP000284119">
    <property type="component" value="Unassembled WGS sequence"/>
</dbReference>
<dbReference type="InterPro" id="IPR029016">
    <property type="entry name" value="GAF-like_dom_sf"/>
</dbReference>
<evidence type="ECO:0000313" key="2">
    <source>
        <dbReference type="EMBL" id="RJT15905.1"/>
    </source>
</evidence>
<dbReference type="InterPro" id="IPR043128">
    <property type="entry name" value="Rev_trsase/Diguanyl_cyclase"/>
</dbReference>
<dbReference type="EMBL" id="RAHG01000001">
    <property type="protein sequence ID" value="RJT15905.1"/>
    <property type="molecule type" value="Genomic_DNA"/>
</dbReference>
<dbReference type="RefSeq" id="WP_112167210.1">
    <property type="nucleotide sequence ID" value="NZ_CBCPIW010000009.1"/>
</dbReference>
<gene>
    <name evidence="2" type="ORF">D5396_01920</name>
</gene>
<evidence type="ECO:0000259" key="1">
    <source>
        <dbReference type="PROSITE" id="PS50883"/>
    </source>
</evidence>
<accession>A0ABX9P4H4</accession>